<name>A0ABY5DU28_9ACTN</name>
<proteinExistence type="predicted"/>
<evidence type="ECO:0000313" key="4">
    <source>
        <dbReference type="Proteomes" id="UP001056035"/>
    </source>
</evidence>
<feature type="domain" description="PhoD-like phosphatase metallophosphatase" evidence="1">
    <location>
        <begin position="151"/>
        <end position="510"/>
    </location>
</feature>
<evidence type="ECO:0000259" key="1">
    <source>
        <dbReference type="Pfam" id="PF09423"/>
    </source>
</evidence>
<evidence type="ECO:0000313" key="3">
    <source>
        <dbReference type="EMBL" id="UTI64990.1"/>
    </source>
</evidence>
<dbReference type="SUPFAM" id="SSF56300">
    <property type="entry name" value="Metallo-dependent phosphatases"/>
    <property type="match status" value="1"/>
</dbReference>
<feature type="domain" description="Phospholipase D N-terminal" evidence="2">
    <location>
        <begin position="53"/>
        <end position="139"/>
    </location>
</feature>
<keyword evidence="4" id="KW-1185">Reference proteome</keyword>
<dbReference type="PANTHER" id="PTHR43606">
    <property type="entry name" value="PHOSPHATASE, PUTATIVE (AFU_ORTHOLOGUE AFUA_6G08710)-RELATED"/>
    <property type="match status" value="1"/>
</dbReference>
<dbReference type="PANTHER" id="PTHR43606:SF2">
    <property type="entry name" value="ALKALINE PHOSPHATASE FAMILY PROTEIN (AFU_ORTHOLOGUE AFUA_5G03860)"/>
    <property type="match status" value="1"/>
</dbReference>
<dbReference type="Gene3D" id="3.60.21.70">
    <property type="entry name" value="PhoD-like phosphatase"/>
    <property type="match status" value="1"/>
</dbReference>
<dbReference type="InterPro" id="IPR018946">
    <property type="entry name" value="PhoD-like_MPP"/>
</dbReference>
<dbReference type="Pfam" id="PF16655">
    <property type="entry name" value="PhoD_N"/>
    <property type="match status" value="1"/>
</dbReference>
<dbReference type="PROSITE" id="PS51318">
    <property type="entry name" value="TAT"/>
    <property type="match status" value="1"/>
</dbReference>
<dbReference type="EMBL" id="CP098502">
    <property type="protein sequence ID" value="UTI64990.1"/>
    <property type="molecule type" value="Genomic_DNA"/>
</dbReference>
<accession>A0ABY5DU28</accession>
<dbReference type="Pfam" id="PF09423">
    <property type="entry name" value="PhoD"/>
    <property type="match status" value="1"/>
</dbReference>
<organism evidence="3 4">
    <name type="scientific">Paraconexibacter antarcticus</name>
    <dbReference type="NCBI Taxonomy" id="2949664"/>
    <lineage>
        <taxon>Bacteria</taxon>
        <taxon>Bacillati</taxon>
        <taxon>Actinomycetota</taxon>
        <taxon>Thermoleophilia</taxon>
        <taxon>Solirubrobacterales</taxon>
        <taxon>Paraconexibacteraceae</taxon>
        <taxon>Paraconexibacter</taxon>
    </lineage>
</organism>
<dbReference type="InterPro" id="IPR006311">
    <property type="entry name" value="TAT_signal"/>
</dbReference>
<dbReference type="InterPro" id="IPR052900">
    <property type="entry name" value="Phospholipid_Metab_Enz"/>
</dbReference>
<protein>
    <submittedName>
        <fullName evidence="3">Alkaline phosphatase D family protein</fullName>
    </submittedName>
</protein>
<dbReference type="CDD" id="cd07389">
    <property type="entry name" value="MPP_PhoD"/>
    <property type="match status" value="1"/>
</dbReference>
<gene>
    <name evidence="3" type="ORF">NBH00_01995</name>
</gene>
<dbReference type="InterPro" id="IPR029052">
    <property type="entry name" value="Metallo-depent_PP-like"/>
</dbReference>
<reference evidence="3 4" key="1">
    <citation type="submission" date="2022-06" db="EMBL/GenBank/DDBJ databases">
        <title>Paraconexibacter antarcticus.</title>
        <authorList>
            <person name="Kim C.S."/>
        </authorList>
    </citation>
    <scope>NUCLEOTIDE SEQUENCE [LARGE SCALE GENOMIC DNA]</scope>
    <source>
        <strain evidence="3 4">02-257</strain>
    </source>
</reference>
<dbReference type="InterPro" id="IPR038607">
    <property type="entry name" value="PhoD-like_sf"/>
</dbReference>
<evidence type="ECO:0000259" key="2">
    <source>
        <dbReference type="Pfam" id="PF16655"/>
    </source>
</evidence>
<dbReference type="Gene3D" id="2.60.40.380">
    <property type="entry name" value="Purple acid phosphatase-like, N-terminal"/>
    <property type="match status" value="1"/>
</dbReference>
<dbReference type="RefSeq" id="WP_254571682.1">
    <property type="nucleotide sequence ID" value="NZ_CP098502.1"/>
</dbReference>
<dbReference type="InterPro" id="IPR032093">
    <property type="entry name" value="PhoD_N"/>
</dbReference>
<dbReference type="Proteomes" id="UP001056035">
    <property type="component" value="Chromosome"/>
</dbReference>
<sequence>MSDPHAQPLTRRRFLTGAAAGAGAIILAPQTAALGLTRSRPAGLYRGGRFAEGVIAGDPSASGVTLWTRLDGVEGAGRVELEIATDEGFRKVVQRTAIATSAKIDHAVKARVGRLKPYEEYYYRFATRTAESHVGRFRTAPPAGSKQPVSFAFFSCQDYSHGYYNAHEVLAKGDYDFVVCLGDYIYAETYHAVGHDKSGLKTGVRNDPIGRPGPNKGIVREALTLQDYRDKYKLYRSDTSLQKVHAKFPMVMLWDDHEVQDNYAGKPADGGLPPVKRFSAKRKKAAYQAFFESMPAFAGAKGDRLYRSLTFGDTVELIVMDQRRYRADQPCGDAVAPACADYNQPRDFLGRTQMDWVKQRLAASKATWKILANEVTIMPTKVLGDSFYGFDSWQGYPQERTELLTHIQSKAIKDVVFVTGDIHTFITGDVRVAEDSKTAADSVAVEFVAGSITSQGLGETDLDAGGGVKIPGNDANPATPSAIIDALRAVNPWVDQADFDHHGFGAMKASGSGLRCELVRLQTIKRKSTALLPSATFTYDLKPGQTSVKGVHGPAA</sequence>